<evidence type="ECO:0000313" key="2">
    <source>
        <dbReference type="EnsemblMetazoa" id="CJA09117.1"/>
    </source>
</evidence>
<feature type="chain" id="PRO_5035916239" description="Major sperm protein" evidence="1">
    <location>
        <begin position="18"/>
        <end position="194"/>
    </location>
</feature>
<evidence type="ECO:0000256" key="1">
    <source>
        <dbReference type="SAM" id="SignalP"/>
    </source>
</evidence>
<dbReference type="AlphaFoldDB" id="A0A8R1HUH3"/>
<reference evidence="3" key="1">
    <citation type="submission" date="2010-08" db="EMBL/GenBank/DDBJ databases">
        <authorList>
            <consortium name="Caenorhabditis japonica Sequencing Consortium"/>
            <person name="Wilson R.K."/>
        </authorList>
    </citation>
    <scope>NUCLEOTIDE SEQUENCE [LARGE SCALE GENOMIC DNA]</scope>
    <source>
        <strain evidence="3">DF5081</strain>
    </source>
</reference>
<organism evidence="2 3">
    <name type="scientific">Caenorhabditis japonica</name>
    <dbReference type="NCBI Taxonomy" id="281687"/>
    <lineage>
        <taxon>Eukaryota</taxon>
        <taxon>Metazoa</taxon>
        <taxon>Ecdysozoa</taxon>
        <taxon>Nematoda</taxon>
        <taxon>Chromadorea</taxon>
        <taxon>Rhabditida</taxon>
        <taxon>Rhabditina</taxon>
        <taxon>Rhabditomorpha</taxon>
        <taxon>Rhabditoidea</taxon>
        <taxon>Rhabditidae</taxon>
        <taxon>Peloderinae</taxon>
        <taxon>Caenorhabditis</taxon>
    </lineage>
</organism>
<protein>
    <recommendedName>
        <fullName evidence="4">Major sperm protein</fullName>
    </recommendedName>
</protein>
<evidence type="ECO:0000313" key="3">
    <source>
        <dbReference type="Proteomes" id="UP000005237"/>
    </source>
</evidence>
<dbReference type="OMA" id="AYYTHQG"/>
<name>A0A8R1HUH3_CAEJA</name>
<evidence type="ECO:0008006" key="4">
    <source>
        <dbReference type="Google" id="ProtNLM"/>
    </source>
</evidence>
<sequence length="194" mass="20851">MILNLLTASAVLGVVAASSYGNGNNNGNAYAVAPNTYYPRHHYRGHRWRSSSSSDSDEKWHCARLGVFNVTNADVAPLVSAPKIAYYTHQGKEKAIVVCENPQIQLLFGKSQNANVAAGITNAYKDDALLSFSTMSGITLDCSKRQERYQAYNFFTKETIPIDAVACITVGTEAANEALAQVASTLAALGTILN</sequence>
<proteinExistence type="predicted"/>
<dbReference type="PANTHER" id="PTHR38633">
    <property type="entry name" value="PROTEIN CBG15573-RELATED"/>
    <property type="match status" value="1"/>
</dbReference>
<accession>A0A8R1HUH3</accession>
<keyword evidence="3" id="KW-1185">Reference proteome</keyword>
<dbReference type="EnsemblMetazoa" id="CJA09117.1">
    <property type="protein sequence ID" value="CJA09117.1"/>
    <property type="gene ID" value="WBGene00128320"/>
</dbReference>
<reference evidence="2" key="2">
    <citation type="submission" date="2022-06" db="UniProtKB">
        <authorList>
            <consortium name="EnsemblMetazoa"/>
        </authorList>
    </citation>
    <scope>IDENTIFICATION</scope>
    <source>
        <strain evidence="2">DF5081</strain>
    </source>
</reference>
<dbReference type="PANTHER" id="PTHR38633:SF5">
    <property type="entry name" value="DUF1525 DOMAIN-CONTAINING PROTEIN"/>
    <property type="match status" value="1"/>
</dbReference>
<feature type="signal peptide" evidence="1">
    <location>
        <begin position="1"/>
        <end position="17"/>
    </location>
</feature>
<dbReference type="Proteomes" id="UP000005237">
    <property type="component" value="Unassembled WGS sequence"/>
</dbReference>
<keyword evidence="1" id="KW-0732">Signal</keyword>